<name>A0A2U1N268_ARTAN</name>
<dbReference type="GO" id="GO:0004146">
    <property type="term" value="F:dihydrofolate reductase activity"/>
    <property type="evidence" value="ECO:0007669"/>
    <property type="project" value="TreeGrafter"/>
</dbReference>
<comment type="caution">
    <text evidence="4">The sequence shown here is derived from an EMBL/GenBank/DDBJ whole genome shotgun (WGS) entry which is preliminary data.</text>
</comment>
<reference evidence="4 5" key="1">
    <citation type="journal article" date="2018" name="Mol. Plant">
        <title>The genome of Artemisia annua provides insight into the evolution of Asteraceae family and artemisinin biosynthesis.</title>
        <authorList>
            <person name="Shen Q."/>
            <person name="Zhang L."/>
            <person name="Liao Z."/>
            <person name="Wang S."/>
            <person name="Yan T."/>
            <person name="Shi P."/>
            <person name="Liu M."/>
            <person name="Fu X."/>
            <person name="Pan Q."/>
            <person name="Wang Y."/>
            <person name="Lv Z."/>
            <person name="Lu X."/>
            <person name="Zhang F."/>
            <person name="Jiang W."/>
            <person name="Ma Y."/>
            <person name="Chen M."/>
            <person name="Hao X."/>
            <person name="Li L."/>
            <person name="Tang Y."/>
            <person name="Lv G."/>
            <person name="Zhou Y."/>
            <person name="Sun X."/>
            <person name="Brodelius P.E."/>
            <person name="Rose J.K.C."/>
            <person name="Tang K."/>
        </authorList>
    </citation>
    <scope>NUCLEOTIDE SEQUENCE [LARGE SCALE GENOMIC DNA]</scope>
    <source>
        <strain evidence="5">cv. Huhao1</strain>
        <tissue evidence="4">Leaf</tissue>
    </source>
</reference>
<dbReference type="PANTHER" id="PTHR11548">
    <property type="entry name" value="THYMIDYLATE SYNTHASE 1"/>
    <property type="match status" value="1"/>
</dbReference>
<evidence type="ECO:0000313" key="5">
    <source>
        <dbReference type="Proteomes" id="UP000245207"/>
    </source>
</evidence>
<protein>
    <submittedName>
        <fullName evidence="4">Bifunctional dihydrofolate reductase-thymidylate synthase</fullName>
    </submittedName>
</protein>
<dbReference type="EMBL" id="PKPP01003796">
    <property type="protein sequence ID" value="PWA67625.1"/>
    <property type="molecule type" value="Genomic_DNA"/>
</dbReference>
<keyword evidence="1" id="KW-0489">Methyltransferase</keyword>
<evidence type="ECO:0000256" key="1">
    <source>
        <dbReference type="ARBA" id="ARBA00022603"/>
    </source>
</evidence>
<dbReference type="InterPro" id="IPR045097">
    <property type="entry name" value="Thymidate_synth/dCMP_Mease"/>
</dbReference>
<accession>A0A2U1N268</accession>
<feature type="domain" description="Thymidylate synthase/dCMP hydroxymethylase" evidence="3">
    <location>
        <begin position="20"/>
        <end position="56"/>
    </location>
</feature>
<gene>
    <name evidence="4" type="ORF">CTI12_AA316640</name>
</gene>
<evidence type="ECO:0000259" key="3">
    <source>
        <dbReference type="Pfam" id="PF00303"/>
    </source>
</evidence>
<dbReference type="SUPFAM" id="SSF55831">
    <property type="entry name" value="Thymidylate synthase/dCMP hydroxymethylase"/>
    <property type="match status" value="1"/>
</dbReference>
<dbReference type="InterPro" id="IPR036926">
    <property type="entry name" value="Thymidate_synth/dCMP_Mease_sf"/>
</dbReference>
<dbReference type="GO" id="GO:0006231">
    <property type="term" value="P:dTMP biosynthetic process"/>
    <property type="evidence" value="ECO:0007669"/>
    <property type="project" value="TreeGrafter"/>
</dbReference>
<dbReference type="STRING" id="35608.A0A2U1N268"/>
<dbReference type="AlphaFoldDB" id="A0A2U1N268"/>
<dbReference type="OrthoDB" id="766at2759"/>
<dbReference type="GO" id="GO:0005739">
    <property type="term" value="C:mitochondrion"/>
    <property type="evidence" value="ECO:0007669"/>
    <property type="project" value="TreeGrafter"/>
</dbReference>
<dbReference type="Gene3D" id="3.30.572.10">
    <property type="entry name" value="Thymidylate synthase/dCMP hydroxymethylase domain"/>
    <property type="match status" value="1"/>
</dbReference>
<organism evidence="4 5">
    <name type="scientific">Artemisia annua</name>
    <name type="common">Sweet wormwood</name>
    <dbReference type="NCBI Taxonomy" id="35608"/>
    <lineage>
        <taxon>Eukaryota</taxon>
        <taxon>Viridiplantae</taxon>
        <taxon>Streptophyta</taxon>
        <taxon>Embryophyta</taxon>
        <taxon>Tracheophyta</taxon>
        <taxon>Spermatophyta</taxon>
        <taxon>Magnoliopsida</taxon>
        <taxon>eudicotyledons</taxon>
        <taxon>Gunneridae</taxon>
        <taxon>Pentapetalae</taxon>
        <taxon>asterids</taxon>
        <taxon>campanulids</taxon>
        <taxon>Asterales</taxon>
        <taxon>Asteraceae</taxon>
        <taxon>Asteroideae</taxon>
        <taxon>Anthemideae</taxon>
        <taxon>Artemisiinae</taxon>
        <taxon>Artemisia</taxon>
    </lineage>
</organism>
<dbReference type="InterPro" id="IPR023451">
    <property type="entry name" value="Thymidate_synth/dCMP_Mease_dom"/>
</dbReference>
<evidence type="ECO:0000256" key="2">
    <source>
        <dbReference type="ARBA" id="ARBA00022679"/>
    </source>
</evidence>
<evidence type="ECO:0000313" key="4">
    <source>
        <dbReference type="EMBL" id="PWA67625.1"/>
    </source>
</evidence>
<keyword evidence="2" id="KW-0808">Transferase</keyword>
<dbReference type="PANTHER" id="PTHR11548:SF2">
    <property type="entry name" value="THYMIDYLATE SYNTHASE"/>
    <property type="match status" value="1"/>
</dbReference>
<dbReference type="GO" id="GO:0005829">
    <property type="term" value="C:cytosol"/>
    <property type="evidence" value="ECO:0007669"/>
    <property type="project" value="TreeGrafter"/>
</dbReference>
<dbReference type="GO" id="GO:0032259">
    <property type="term" value="P:methylation"/>
    <property type="evidence" value="ECO:0007669"/>
    <property type="project" value="UniProtKB-KW"/>
</dbReference>
<proteinExistence type="predicted"/>
<dbReference type="Pfam" id="PF00303">
    <property type="entry name" value="Thymidylat_synt"/>
    <property type="match status" value="1"/>
</dbReference>
<keyword evidence="5" id="KW-1185">Reference proteome</keyword>
<sequence length="61" mass="6762">MGLKITGKRNSDQGYSNMHADYSSQGFDQLLDVINKIKNNPDDRRILLSAIQHGTLQISSG</sequence>
<dbReference type="GO" id="GO:0004799">
    <property type="term" value="F:thymidylate synthase activity"/>
    <property type="evidence" value="ECO:0007669"/>
    <property type="project" value="TreeGrafter"/>
</dbReference>
<dbReference type="Proteomes" id="UP000245207">
    <property type="component" value="Unassembled WGS sequence"/>
</dbReference>